<dbReference type="PANTHER" id="PTHR37951:SF1">
    <property type="entry name" value="TYPE VI SECRETION SYSTEM COMPONENT TSSA1"/>
    <property type="match status" value="1"/>
</dbReference>
<evidence type="ECO:0000256" key="1">
    <source>
        <dbReference type="SAM" id="MobiDB-lite"/>
    </source>
</evidence>
<dbReference type="InterPro" id="IPR010657">
    <property type="entry name" value="ImpA_N"/>
</dbReference>
<accession>A0ABU5DI48</accession>
<dbReference type="EMBL" id="JAXCLA010000005">
    <property type="protein sequence ID" value="MDY0745961.1"/>
    <property type="molecule type" value="Genomic_DNA"/>
</dbReference>
<dbReference type="PANTHER" id="PTHR37951">
    <property type="entry name" value="CYTOPLASMIC PROTEIN-RELATED"/>
    <property type="match status" value="1"/>
</dbReference>
<protein>
    <submittedName>
        <fullName evidence="3">Type VI secretion system ImpA family N-terminal domain-containing protein</fullName>
    </submittedName>
</protein>
<name>A0ABU5DI48_9BURK</name>
<evidence type="ECO:0000313" key="4">
    <source>
        <dbReference type="Proteomes" id="UP001285263"/>
    </source>
</evidence>
<comment type="caution">
    <text evidence="3">The sequence shown here is derived from an EMBL/GenBank/DDBJ whole genome shotgun (WGS) entry which is preliminary data.</text>
</comment>
<dbReference type="Proteomes" id="UP001285263">
    <property type="component" value="Unassembled WGS sequence"/>
</dbReference>
<feature type="compositionally biased region" description="Gly residues" evidence="1">
    <location>
        <begin position="244"/>
        <end position="253"/>
    </location>
</feature>
<evidence type="ECO:0000313" key="3">
    <source>
        <dbReference type="EMBL" id="MDY0745961.1"/>
    </source>
</evidence>
<reference evidence="3 4" key="1">
    <citation type="submission" date="2023-11" db="EMBL/GenBank/DDBJ databases">
        <title>Paucibacter sp. nov., isolated from fresh soil in Korea.</title>
        <authorList>
            <person name="Le N.T.T."/>
        </authorList>
    </citation>
    <scope>NUCLEOTIDE SEQUENCE [LARGE SCALE GENOMIC DNA]</scope>
    <source>
        <strain evidence="3 4">R3-3</strain>
    </source>
</reference>
<dbReference type="RefSeq" id="WP_320423865.1">
    <property type="nucleotide sequence ID" value="NZ_JAXCLA010000005.1"/>
</dbReference>
<gene>
    <name evidence="3" type="ORF">SNE35_15680</name>
</gene>
<dbReference type="InterPro" id="IPR017740">
    <property type="entry name" value="TssA-like"/>
</dbReference>
<sequence length="345" mass="37578">METLGIDPWLEPLDGEACGPDMEYDPAFLTLEQAAAGKPETQFAPAEPPQWQVVREVSEELFGKTRDLRVSMPWCRAVLNIEGVEALPAALKLLGGQIDRFWDELHPRNDPDDGDAFARLSVLGSLDKLDGLLGDVRQGLLIKDRRLGGLTIREIEIALERLGPRADEVTRTRSQITGMLGEFPELTARLRTWITESMAALKTLQTVMNDRFGIENATDVKALRGMVDALKEVLPEEIGDEASGEGGESGGGDADGDDAPGAAAPRRRGGGMGAIESRADAVKAINLICAYLEANEPTNPAQMLLRRAERLIEKNFMQLMQELAPDAMSEVAKIMGVDPNDFNSN</sequence>
<organism evidence="3 4">
    <name type="scientific">Roseateles agri</name>
    <dbReference type="NCBI Taxonomy" id="3098619"/>
    <lineage>
        <taxon>Bacteria</taxon>
        <taxon>Pseudomonadati</taxon>
        <taxon>Pseudomonadota</taxon>
        <taxon>Betaproteobacteria</taxon>
        <taxon>Burkholderiales</taxon>
        <taxon>Sphaerotilaceae</taxon>
        <taxon>Roseateles</taxon>
    </lineage>
</organism>
<feature type="domain" description="ImpA N-terminal" evidence="2">
    <location>
        <begin position="13"/>
        <end position="126"/>
    </location>
</feature>
<feature type="region of interest" description="Disordered" evidence="1">
    <location>
        <begin position="235"/>
        <end position="272"/>
    </location>
</feature>
<proteinExistence type="predicted"/>
<evidence type="ECO:0000259" key="2">
    <source>
        <dbReference type="Pfam" id="PF06812"/>
    </source>
</evidence>
<dbReference type="Pfam" id="PF06812">
    <property type="entry name" value="ImpA_N"/>
    <property type="match status" value="1"/>
</dbReference>
<keyword evidence="4" id="KW-1185">Reference proteome</keyword>